<comment type="catalytic activity">
    <reaction evidence="2 14">
        <text>2-C-methyl-D-erythritol 4-phosphate + CTP + H(+) = 4-CDP-2-C-methyl-D-erythritol + diphosphate</text>
        <dbReference type="Rhea" id="RHEA:13429"/>
        <dbReference type="ChEBI" id="CHEBI:15378"/>
        <dbReference type="ChEBI" id="CHEBI:33019"/>
        <dbReference type="ChEBI" id="CHEBI:37563"/>
        <dbReference type="ChEBI" id="CHEBI:57823"/>
        <dbReference type="ChEBI" id="CHEBI:58262"/>
        <dbReference type="EC" id="2.7.7.60"/>
    </reaction>
</comment>
<feature type="binding site" evidence="14">
    <location>
        <position position="227"/>
    </location>
    <ligand>
        <name>a divalent metal cation</name>
        <dbReference type="ChEBI" id="CHEBI:60240"/>
    </ligand>
</feature>
<dbReference type="Gene3D" id="3.90.550.10">
    <property type="entry name" value="Spore Coat Polysaccharide Biosynthesis Protein SpsA, Chain A"/>
    <property type="match status" value="1"/>
</dbReference>
<comment type="similarity">
    <text evidence="14">In the N-terminal section; belongs to the IspD/TarI cytidylyltransferase family. IspD subfamily.</text>
</comment>
<comment type="catalytic activity">
    <reaction evidence="1 14">
        <text>4-CDP-2-C-methyl-D-erythritol 2-phosphate = 2-C-methyl-D-erythritol 2,4-cyclic diphosphate + CMP</text>
        <dbReference type="Rhea" id="RHEA:23864"/>
        <dbReference type="ChEBI" id="CHEBI:57919"/>
        <dbReference type="ChEBI" id="CHEBI:58483"/>
        <dbReference type="ChEBI" id="CHEBI:60377"/>
        <dbReference type="EC" id="4.6.1.12"/>
    </reaction>
</comment>
<dbReference type="RefSeq" id="WP_006274362.1">
    <property type="nucleotide sequence ID" value="NZ_GL883079.1"/>
</dbReference>
<feature type="binding site" evidence="14">
    <location>
        <position position="356"/>
    </location>
    <ligand>
        <name>4-CDP-2-C-methyl-D-erythritol 2-phosphate</name>
        <dbReference type="ChEBI" id="CHEBI:57919"/>
    </ligand>
</feature>
<feature type="binding site" evidence="14">
    <location>
        <position position="259"/>
    </location>
    <ligand>
        <name>a divalent metal cation</name>
        <dbReference type="ChEBI" id="CHEBI:60240"/>
    </ligand>
</feature>
<organism evidence="16 17">
    <name type="scientific">Asticcacaulis biprosthecium C19</name>
    <dbReference type="NCBI Taxonomy" id="715226"/>
    <lineage>
        <taxon>Bacteria</taxon>
        <taxon>Pseudomonadati</taxon>
        <taxon>Pseudomonadota</taxon>
        <taxon>Alphaproteobacteria</taxon>
        <taxon>Caulobacterales</taxon>
        <taxon>Caulobacteraceae</taxon>
        <taxon>Asticcacaulis</taxon>
    </lineage>
</organism>
<comment type="function">
    <text evidence="14">Bifunctional enzyme that catalyzes the formation of 4-diphosphocytidyl-2-C-methyl-D-erythritol from CTP and 2-C-methyl-D-erythritol 4-phosphate (MEP) (IspD), and catalyzes the conversion of 4-diphosphocytidyl-2-C-methyl-D-erythritol 2-phosphate (CDP-ME2P) to 2-C-methyl-D-erythritol 2,4-cyclodiphosphate (ME-CPP) with a corresponding release of cytidine 5-monophosphate (CMP) (IspF).</text>
</comment>
<evidence type="ECO:0000256" key="11">
    <source>
        <dbReference type="ARBA" id="ARBA00023229"/>
    </source>
</evidence>
<dbReference type="EC" id="2.7.7.60" evidence="14"/>
<feature type="region of interest" description="2-C-methyl-D-erythritol 2,4-cyclodiphosphate synthase" evidence="14">
    <location>
        <begin position="219"/>
        <end position="373"/>
    </location>
</feature>
<evidence type="ECO:0000256" key="3">
    <source>
        <dbReference type="ARBA" id="ARBA00001968"/>
    </source>
</evidence>
<dbReference type="AlphaFoldDB" id="F4QQR7"/>
<dbReference type="InterPro" id="IPR029044">
    <property type="entry name" value="Nucleotide-diphossugar_trans"/>
</dbReference>
<comment type="pathway">
    <text evidence="5 14">Isoprenoid biosynthesis; isopentenyl diphosphate biosynthesis via DXP pathway; isopentenyl diphosphate from 1-deoxy-D-xylulose 5-phosphate: step 2/6.</text>
</comment>
<evidence type="ECO:0000256" key="5">
    <source>
        <dbReference type="ARBA" id="ARBA00004787"/>
    </source>
</evidence>
<dbReference type="HAMAP" id="MF_00108">
    <property type="entry name" value="IspD"/>
    <property type="match status" value="1"/>
</dbReference>
<dbReference type="InterPro" id="IPR001228">
    <property type="entry name" value="IspD"/>
</dbReference>
<evidence type="ECO:0000259" key="15">
    <source>
        <dbReference type="Pfam" id="PF02542"/>
    </source>
</evidence>
<dbReference type="GO" id="GO:0046872">
    <property type="term" value="F:metal ion binding"/>
    <property type="evidence" value="ECO:0007669"/>
    <property type="project" value="UniProtKB-KW"/>
</dbReference>
<feature type="site" description="Transition state stabilizer" evidence="14">
    <location>
        <position position="15"/>
    </location>
</feature>
<dbReference type="NCBIfam" id="TIGR00151">
    <property type="entry name" value="ispF"/>
    <property type="match status" value="1"/>
</dbReference>
<dbReference type="GO" id="GO:0019288">
    <property type="term" value="P:isopentenyl diphosphate biosynthetic process, methylerythritol 4-phosphate pathway"/>
    <property type="evidence" value="ECO:0007669"/>
    <property type="project" value="UniProtKB-UniRule"/>
</dbReference>
<dbReference type="HOGENOM" id="CLU_042800_2_5_5"/>
<sequence>MTWHAIIVAGGSGSRSRGKKQWMPLGGRPVLDWSVSAFAGAAQIVVVVPADDVVQATQRYGEQATIVAGGTDRAGSVINGLRALAADERDLVLIHDAARPLLKSRHINALLHSLETRRAAILALPITDSLKSGAEVVTGAPSRDGLWRAQTPQAFRFGDIVRAYEIWSGGPATDEATVAAAAGIEVALVEGDVRLHKLTYPVDFSLLEALMDKPAKQIRIGQGFDAHRWGEGDSVWLCGVEIVHTQTLIGHSDADAGLHALTDALLGAAGLGDIGDHFPPTDPQWKGASSDRFLLHAVDLITQRGGSIVNVDVTLICERPRIKPHREAMRARLAEILGIAIDRVSVKATTTEGMGFTGRQEGLAAQAVCAIEI</sequence>
<dbReference type="eggNOG" id="COG0245">
    <property type="taxonomic scope" value="Bacteria"/>
</dbReference>
<dbReference type="OrthoDB" id="9804336at2"/>
<evidence type="ECO:0000256" key="2">
    <source>
        <dbReference type="ARBA" id="ARBA00001282"/>
    </source>
</evidence>
<evidence type="ECO:0000256" key="6">
    <source>
        <dbReference type="ARBA" id="ARBA00008480"/>
    </source>
</evidence>
<evidence type="ECO:0000256" key="14">
    <source>
        <dbReference type="HAMAP-Rule" id="MF_01520"/>
    </source>
</evidence>
<proteinExistence type="inferred from homology"/>
<dbReference type="PANTHER" id="PTHR43181:SF1">
    <property type="entry name" value="2-C-METHYL-D-ERYTHRITOL 2,4-CYCLODIPHOSPHATE SYNTHASE, CHLOROPLASTIC"/>
    <property type="match status" value="1"/>
</dbReference>
<feature type="site" description="Transition state stabilizer" evidence="14">
    <location>
        <position position="20"/>
    </location>
</feature>
<comment type="similarity">
    <text evidence="7">Belongs to the IspD/TarI cytidylyltransferase family. IspD subfamily.</text>
</comment>
<feature type="site" description="Positions MEP for the nucleophilic attack" evidence="14">
    <location>
        <position position="197"/>
    </location>
</feature>
<comment type="cofactor">
    <cofactor evidence="3 14">
        <name>a divalent metal cation</name>
        <dbReference type="ChEBI" id="CHEBI:60240"/>
    </cofactor>
</comment>
<evidence type="ECO:0000256" key="10">
    <source>
        <dbReference type="ARBA" id="ARBA00022723"/>
    </source>
</evidence>
<dbReference type="UniPathway" id="UPA00056">
    <property type="reaction ID" value="UER00093"/>
</dbReference>
<protein>
    <recommendedName>
        <fullName evidence="14">Bifunctional enzyme IspD/IspF</fullName>
    </recommendedName>
    <domain>
        <recommendedName>
            <fullName evidence="14">2-C-methyl-D-erythritol 4-phosphate cytidylyltransferase</fullName>
            <ecNumber evidence="14">2.7.7.60</ecNumber>
        </recommendedName>
        <alternativeName>
            <fullName evidence="14">4-diphosphocytidyl-2C-methyl-D-erythritol synthase</fullName>
        </alternativeName>
        <alternativeName>
            <fullName evidence="14">MEP cytidylyltransferase</fullName>
            <shortName evidence="14">MCT</shortName>
        </alternativeName>
    </domain>
    <domain>
        <recommendedName>
            <fullName evidence="14">2-C-methyl-D-erythritol 2,4-cyclodiphosphate synthase</fullName>
            <shortName evidence="14">MECDP-synthase</shortName>
            <shortName evidence="14">MECPP-synthase</shortName>
            <shortName evidence="14">MECPS</shortName>
            <ecNumber evidence="14">4.6.1.12</ecNumber>
        </recommendedName>
    </domain>
</protein>
<feature type="binding site" evidence="14">
    <location>
        <begin position="273"/>
        <end position="275"/>
    </location>
    <ligand>
        <name>4-CDP-2-C-methyl-D-erythritol 2-phosphate</name>
        <dbReference type="ChEBI" id="CHEBI:57919"/>
    </ligand>
</feature>
<dbReference type="PANTHER" id="PTHR43181">
    <property type="entry name" value="2-C-METHYL-D-ERYTHRITOL 2,4-CYCLODIPHOSPHATE SYNTHASE, CHLOROPLASTIC"/>
    <property type="match status" value="1"/>
</dbReference>
<dbReference type="InterPro" id="IPR020555">
    <property type="entry name" value="MECDP_synthase_CS"/>
</dbReference>
<feature type="site" description="Transition state stabilizer" evidence="14">
    <location>
        <position position="251"/>
    </location>
</feature>
<dbReference type="GO" id="GO:0016114">
    <property type="term" value="P:terpenoid biosynthetic process"/>
    <property type="evidence" value="ECO:0007669"/>
    <property type="project" value="InterPro"/>
</dbReference>
<feature type="binding site" evidence="14">
    <location>
        <position position="225"/>
    </location>
    <ligand>
        <name>a divalent metal cation</name>
        <dbReference type="ChEBI" id="CHEBI:60240"/>
    </ligand>
</feature>
<evidence type="ECO:0000256" key="13">
    <source>
        <dbReference type="ARBA" id="ARBA00023268"/>
    </source>
</evidence>
<dbReference type="GO" id="GO:0050518">
    <property type="term" value="F:2-C-methyl-D-erythritol 4-phosphate cytidylyltransferase activity"/>
    <property type="evidence" value="ECO:0007669"/>
    <property type="project" value="UniProtKB-UniRule"/>
</dbReference>
<keyword evidence="17" id="KW-1185">Reference proteome</keyword>
<feature type="binding site" evidence="14">
    <location>
        <begin position="251"/>
        <end position="252"/>
    </location>
    <ligand>
        <name>4-CDP-2-C-methyl-D-erythritol 2-phosphate</name>
        <dbReference type="ChEBI" id="CHEBI:57919"/>
    </ligand>
</feature>
<dbReference type="FunFam" id="3.30.1330.50:FF:000003">
    <property type="entry name" value="2-C-methyl-D-erythritol 2,4-cyclodiphosphate synthase"/>
    <property type="match status" value="1"/>
</dbReference>
<dbReference type="HAMAP" id="MF_01520">
    <property type="entry name" value="IspDF"/>
    <property type="match status" value="1"/>
</dbReference>
<gene>
    <name evidence="16" type="primary">ispF</name>
    <name evidence="14" type="synonym">ispDF</name>
    <name evidence="16" type="ORF">ABI_35780</name>
</gene>
<keyword evidence="10 14" id="KW-0479">Metal-binding</keyword>
<comment type="similarity">
    <text evidence="14">In the C-terminal section; belongs to the IspF family.</text>
</comment>
<accession>F4QQR7</accession>
<reference evidence="17" key="1">
    <citation type="submission" date="2011-03" db="EMBL/GenBank/DDBJ databases">
        <title>Draft genome sequence of Brevundimonas diminuta.</title>
        <authorList>
            <person name="Brown P.J.B."/>
            <person name="Buechlein A."/>
            <person name="Hemmerich C."/>
            <person name="Brun Y.V."/>
        </authorList>
    </citation>
    <scope>NUCLEOTIDE SEQUENCE [LARGE SCALE GENOMIC DNA]</scope>
    <source>
        <strain evidence="17">C19</strain>
    </source>
</reference>
<feature type="domain" description="2-C-methyl-D-erythritol 2,4-cyclodiphosphate synthase" evidence="15">
    <location>
        <begin position="218"/>
        <end position="371"/>
    </location>
</feature>
<dbReference type="NCBIfam" id="NF006899">
    <property type="entry name" value="PRK09382.1"/>
    <property type="match status" value="1"/>
</dbReference>
<keyword evidence="9 14" id="KW-0548">Nucleotidyltransferase</keyword>
<feature type="region of interest" description="2-C-methyl-D-erythritol 4-phosphate cytidylyltransferase" evidence="14">
    <location>
        <begin position="1"/>
        <end position="218"/>
    </location>
</feature>
<dbReference type="SUPFAM" id="SSF69765">
    <property type="entry name" value="IpsF-like"/>
    <property type="match status" value="1"/>
</dbReference>
<feature type="site" description="Transition state stabilizer" evidence="14">
    <location>
        <position position="350"/>
    </location>
</feature>
<comment type="caution">
    <text evidence="14">Lacks conserved residue(s) required for the propagation of feature annotation.</text>
</comment>
<dbReference type="CDD" id="cd02516">
    <property type="entry name" value="CDP-ME_synthetase"/>
    <property type="match status" value="1"/>
</dbReference>
<keyword evidence="11 14" id="KW-0414">Isoprene biosynthesis</keyword>
<keyword evidence="12 14" id="KW-0456">Lyase</keyword>
<dbReference type="EMBL" id="GL883079">
    <property type="protein sequence ID" value="EGF90554.1"/>
    <property type="molecule type" value="Genomic_DNA"/>
</dbReference>
<dbReference type="InterPro" id="IPR034683">
    <property type="entry name" value="IspD/TarI"/>
</dbReference>
<evidence type="ECO:0000256" key="9">
    <source>
        <dbReference type="ARBA" id="ARBA00022695"/>
    </source>
</evidence>
<dbReference type="InterPro" id="IPR026596">
    <property type="entry name" value="IspD/F"/>
</dbReference>
<dbReference type="NCBIfam" id="TIGR00453">
    <property type="entry name" value="ispD"/>
    <property type="match status" value="1"/>
</dbReference>
<dbReference type="Proteomes" id="UP000006512">
    <property type="component" value="Unassembled WGS sequence"/>
</dbReference>
<dbReference type="EC" id="4.6.1.12" evidence="14"/>
<evidence type="ECO:0000256" key="8">
    <source>
        <dbReference type="ARBA" id="ARBA00022679"/>
    </source>
</evidence>
<evidence type="ECO:0000313" key="16">
    <source>
        <dbReference type="EMBL" id="EGF90554.1"/>
    </source>
</evidence>
<evidence type="ECO:0000256" key="1">
    <source>
        <dbReference type="ARBA" id="ARBA00000200"/>
    </source>
</evidence>
<evidence type="ECO:0000256" key="7">
    <source>
        <dbReference type="ARBA" id="ARBA00009789"/>
    </source>
</evidence>
<evidence type="ECO:0000256" key="12">
    <source>
        <dbReference type="ARBA" id="ARBA00023239"/>
    </source>
</evidence>
<comment type="pathway">
    <text evidence="4 14">Isoprenoid biosynthesis; isopentenyl diphosphate biosynthesis via DXP pathway; isopentenyl diphosphate from 1-deoxy-D-xylulose 5-phosphate: step 4/6.</text>
</comment>
<dbReference type="InterPro" id="IPR036571">
    <property type="entry name" value="MECDP_synthase_sf"/>
</dbReference>
<dbReference type="PROSITE" id="PS01295">
    <property type="entry name" value="ISPD"/>
    <property type="match status" value="1"/>
</dbReference>
<dbReference type="CDD" id="cd00554">
    <property type="entry name" value="MECDP_synthase"/>
    <property type="match status" value="1"/>
</dbReference>
<dbReference type="eggNOG" id="COG1211">
    <property type="taxonomic scope" value="Bacteria"/>
</dbReference>
<dbReference type="InterPro" id="IPR003526">
    <property type="entry name" value="MECDP_synthase"/>
</dbReference>
<dbReference type="HAMAP" id="MF_00107">
    <property type="entry name" value="IspF"/>
    <property type="match status" value="1"/>
</dbReference>
<keyword evidence="13 14" id="KW-0511">Multifunctional enzyme</keyword>
<feature type="binding site" evidence="14">
    <location>
        <position position="359"/>
    </location>
    <ligand>
        <name>4-CDP-2-C-methyl-D-erythritol 2-phosphate</name>
        <dbReference type="ChEBI" id="CHEBI:57919"/>
    </ligand>
</feature>
<feature type="site" description="Positions MEP for the nucleophilic attack" evidence="14">
    <location>
        <position position="143"/>
    </location>
</feature>
<dbReference type="Pfam" id="PF01128">
    <property type="entry name" value="IspD"/>
    <property type="match status" value="1"/>
</dbReference>
<dbReference type="GO" id="GO:0008685">
    <property type="term" value="F:2-C-methyl-D-erythritol 2,4-cyclodiphosphate synthase activity"/>
    <property type="evidence" value="ECO:0007669"/>
    <property type="project" value="UniProtKB-UniRule"/>
</dbReference>
<dbReference type="SUPFAM" id="SSF53448">
    <property type="entry name" value="Nucleotide-diphospho-sugar transferases"/>
    <property type="match status" value="1"/>
</dbReference>
<dbReference type="Gene3D" id="3.30.1330.50">
    <property type="entry name" value="2-C-methyl-D-erythritol 2,4-cyclodiphosphate synthase"/>
    <property type="match status" value="1"/>
</dbReference>
<feature type="binding site" evidence="14">
    <location>
        <begin position="349"/>
        <end position="352"/>
    </location>
    <ligand>
        <name>4-CDP-2-C-methyl-D-erythritol 2-phosphate</name>
        <dbReference type="ChEBI" id="CHEBI:57919"/>
    </ligand>
</feature>
<feature type="binding site" evidence="14">
    <location>
        <begin position="225"/>
        <end position="227"/>
    </location>
    <ligand>
        <name>4-CDP-2-C-methyl-D-erythritol 2-phosphate</name>
        <dbReference type="ChEBI" id="CHEBI:57919"/>
    </ligand>
</feature>
<keyword evidence="8 14" id="KW-0808">Transferase</keyword>
<dbReference type="PROSITE" id="PS01350">
    <property type="entry name" value="ISPF"/>
    <property type="match status" value="1"/>
</dbReference>
<dbReference type="InterPro" id="IPR018294">
    <property type="entry name" value="ISPD_synthase_CS"/>
</dbReference>
<dbReference type="Pfam" id="PF02542">
    <property type="entry name" value="YgbB"/>
    <property type="match status" value="1"/>
</dbReference>
<evidence type="ECO:0000313" key="17">
    <source>
        <dbReference type="Proteomes" id="UP000006512"/>
    </source>
</evidence>
<name>F4QQR7_9CAUL</name>
<comment type="similarity">
    <text evidence="6">Belongs to the IspF family.</text>
</comment>
<evidence type="ECO:0000256" key="4">
    <source>
        <dbReference type="ARBA" id="ARBA00004709"/>
    </source>
</evidence>
<dbReference type="STRING" id="715226.ABI_35780"/>